<dbReference type="SUPFAM" id="SSF56349">
    <property type="entry name" value="DNA breaking-rejoining enzymes"/>
    <property type="match status" value="1"/>
</dbReference>
<dbReference type="Proteomes" id="UP000642094">
    <property type="component" value="Unassembled WGS sequence"/>
</dbReference>
<feature type="domain" description="HTH tetR-type" evidence="4">
    <location>
        <begin position="11"/>
        <end position="71"/>
    </location>
</feature>
<feature type="DNA-binding region" description="H-T-H motif" evidence="3">
    <location>
        <begin position="34"/>
        <end position="53"/>
    </location>
</feature>
<dbReference type="PANTHER" id="PTHR30055:SF226">
    <property type="entry name" value="HTH-TYPE TRANSCRIPTIONAL REGULATOR PKSA"/>
    <property type="match status" value="1"/>
</dbReference>
<evidence type="ECO:0000256" key="2">
    <source>
        <dbReference type="ARBA" id="ARBA00023172"/>
    </source>
</evidence>
<dbReference type="Pfam" id="PF00440">
    <property type="entry name" value="TetR_N"/>
    <property type="match status" value="1"/>
</dbReference>
<reference evidence="5 6" key="1">
    <citation type="journal article" date="2020" name="ISME J.">
        <title>Comparative genomics reveals insights into cyanobacterial evolution and habitat adaptation.</title>
        <authorList>
            <person name="Chen M.Y."/>
            <person name="Teng W.K."/>
            <person name="Zhao L."/>
            <person name="Hu C.X."/>
            <person name="Zhou Y.K."/>
            <person name="Han B.P."/>
            <person name="Song L.R."/>
            <person name="Shu W.S."/>
        </authorList>
    </citation>
    <scope>NUCLEOTIDE SEQUENCE [LARGE SCALE GENOMIC DNA]</scope>
    <source>
        <strain evidence="5 6">FACHB-723</strain>
    </source>
</reference>
<dbReference type="SUPFAM" id="SSF46689">
    <property type="entry name" value="Homeodomain-like"/>
    <property type="match status" value="1"/>
</dbReference>
<evidence type="ECO:0000313" key="6">
    <source>
        <dbReference type="Proteomes" id="UP000642094"/>
    </source>
</evidence>
<dbReference type="PANTHER" id="PTHR30055">
    <property type="entry name" value="HTH-TYPE TRANSCRIPTIONAL REGULATOR RUTR"/>
    <property type="match status" value="1"/>
</dbReference>
<dbReference type="PRINTS" id="PR00455">
    <property type="entry name" value="HTHTETR"/>
</dbReference>
<dbReference type="EMBL" id="JACJQB010000013">
    <property type="protein sequence ID" value="MBD2188267.1"/>
    <property type="molecule type" value="Genomic_DNA"/>
</dbReference>
<keyword evidence="1 3" id="KW-0238">DNA-binding</keyword>
<dbReference type="Gene3D" id="1.10.443.10">
    <property type="entry name" value="Intergrase catalytic core"/>
    <property type="match status" value="1"/>
</dbReference>
<dbReference type="Gene3D" id="1.10.10.60">
    <property type="entry name" value="Homeodomain-like"/>
    <property type="match status" value="1"/>
</dbReference>
<evidence type="ECO:0000313" key="5">
    <source>
        <dbReference type="EMBL" id="MBD2188267.1"/>
    </source>
</evidence>
<dbReference type="PROSITE" id="PS50977">
    <property type="entry name" value="HTH_TETR_2"/>
    <property type="match status" value="1"/>
</dbReference>
<keyword evidence="6" id="KW-1185">Reference proteome</keyword>
<dbReference type="InterPro" id="IPR001647">
    <property type="entry name" value="HTH_TetR"/>
</dbReference>
<comment type="caution">
    <text evidence="5">The sequence shown here is derived from an EMBL/GenBank/DDBJ whole genome shotgun (WGS) entry which is preliminary data.</text>
</comment>
<dbReference type="InterPro" id="IPR050109">
    <property type="entry name" value="HTH-type_TetR-like_transc_reg"/>
</dbReference>
<dbReference type="Gene3D" id="1.10.357.10">
    <property type="entry name" value="Tetracycline Repressor, domain 2"/>
    <property type="match status" value="1"/>
</dbReference>
<proteinExistence type="predicted"/>
<gene>
    <name evidence="5" type="ORF">H6F41_08940</name>
</gene>
<name>A0ABR7ZWR7_9CYAN</name>
<evidence type="ECO:0000256" key="1">
    <source>
        <dbReference type="ARBA" id="ARBA00023125"/>
    </source>
</evidence>
<dbReference type="Pfam" id="PF00589">
    <property type="entry name" value="Phage_integrase"/>
    <property type="match status" value="1"/>
</dbReference>
<dbReference type="InterPro" id="IPR013762">
    <property type="entry name" value="Integrase-like_cat_sf"/>
</dbReference>
<dbReference type="InterPro" id="IPR011010">
    <property type="entry name" value="DNA_brk_join_enz"/>
</dbReference>
<protein>
    <submittedName>
        <fullName evidence="5">TetR family transcriptional regulator</fullName>
    </submittedName>
</protein>
<dbReference type="InterPro" id="IPR002104">
    <property type="entry name" value="Integrase_catalytic"/>
</dbReference>
<evidence type="ECO:0000259" key="4">
    <source>
        <dbReference type="PROSITE" id="PS50977"/>
    </source>
</evidence>
<dbReference type="InterPro" id="IPR009057">
    <property type="entry name" value="Homeodomain-like_sf"/>
</dbReference>
<evidence type="ECO:0000256" key="3">
    <source>
        <dbReference type="PROSITE-ProRule" id="PRU00335"/>
    </source>
</evidence>
<organism evidence="5 6">
    <name type="scientific">Pseudanabaena mucicola FACHB-723</name>
    <dbReference type="NCBI Taxonomy" id="2692860"/>
    <lineage>
        <taxon>Bacteria</taxon>
        <taxon>Bacillati</taxon>
        <taxon>Cyanobacteriota</taxon>
        <taxon>Cyanophyceae</taxon>
        <taxon>Pseudanabaenales</taxon>
        <taxon>Pseudanabaenaceae</taxon>
        <taxon>Pseudanabaena</taxon>
    </lineage>
</organism>
<keyword evidence="2" id="KW-0233">DNA recombination</keyword>
<accession>A0ABR7ZWR7</accession>
<sequence>MVHAPMSVSRISTRQRIVNTALELFASKGITETTTRQIADFAQVNEVTLFRHFGNKHGLLLAVLQECLQKYLVLAQVGESLMVSDISSRSDLRRFLKYYIQSSLRALESVPELVRSLVGEAGQYPLESRQALAQGINQVNQTIATAIHDVLINSRLQYALPPLKLANLLNTCILGYAVITLTSDVQTIWRDRDEFVSTLVDMFIQEVIPIAQARPIVDIPAETVREILLQAKKCSAQDFAIAYLLFGAGMTAIDITRLRIQDYQIQANHGVLRISDLHGQTRPVPLNQKILGHRYGSATNNPLSAHLKSRKSSLKQELKGGNNHQSNHQNMEESDLIFLGCDRKSLSLEAIEQLWERWTQPYRNLDGSPLTIDQARHTWCIEMLARGIDADSFCIISGIKPKELQVYQQRLNEKLAIDKAIALDS</sequence>